<feature type="compositionally biased region" description="Basic residues" evidence="1">
    <location>
        <begin position="103"/>
        <end position="119"/>
    </location>
</feature>
<feature type="compositionally biased region" description="Low complexity" evidence="1">
    <location>
        <begin position="91"/>
        <end position="102"/>
    </location>
</feature>
<protein>
    <submittedName>
        <fullName evidence="2">Uncharacterized protein</fullName>
    </submittedName>
</protein>
<evidence type="ECO:0000313" key="3">
    <source>
        <dbReference type="Proteomes" id="UP000006038"/>
    </source>
</evidence>
<feature type="compositionally biased region" description="Basic residues" evidence="1">
    <location>
        <begin position="127"/>
        <end position="145"/>
    </location>
</feature>
<dbReference type="AlphaFoldDB" id="J3LUM4"/>
<reference evidence="2" key="1">
    <citation type="journal article" date="2013" name="Nat. Commun.">
        <title>Whole-genome sequencing of Oryza brachyantha reveals mechanisms underlying Oryza genome evolution.</title>
        <authorList>
            <person name="Chen J."/>
            <person name="Huang Q."/>
            <person name="Gao D."/>
            <person name="Wang J."/>
            <person name="Lang Y."/>
            <person name="Liu T."/>
            <person name="Li B."/>
            <person name="Bai Z."/>
            <person name="Luis Goicoechea J."/>
            <person name="Liang C."/>
            <person name="Chen C."/>
            <person name="Zhang W."/>
            <person name="Sun S."/>
            <person name="Liao Y."/>
            <person name="Zhang X."/>
            <person name="Yang L."/>
            <person name="Song C."/>
            <person name="Wang M."/>
            <person name="Shi J."/>
            <person name="Liu G."/>
            <person name="Liu J."/>
            <person name="Zhou H."/>
            <person name="Zhou W."/>
            <person name="Yu Q."/>
            <person name="An N."/>
            <person name="Chen Y."/>
            <person name="Cai Q."/>
            <person name="Wang B."/>
            <person name="Liu B."/>
            <person name="Min J."/>
            <person name="Huang Y."/>
            <person name="Wu H."/>
            <person name="Li Z."/>
            <person name="Zhang Y."/>
            <person name="Yin Y."/>
            <person name="Song W."/>
            <person name="Jiang J."/>
            <person name="Jackson S.A."/>
            <person name="Wing R.A."/>
            <person name="Wang J."/>
            <person name="Chen M."/>
        </authorList>
    </citation>
    <scope>NUCLEOTIDE SEQUENCE [LARGE SCALE GENOMIC DNA]</scope>
    <source>
        <strain evidence="2">cv. IRGC 101232</strain>
    </source>
</reference>
<dbReference type="EnsemblPlants" id="OB03G47500.1">
    <property type="protein sequence ID" value="OB03G47500.1"/>
    <property type="gene ID" value="OB03G47500"/>
</dbReference>
<accession>J3LUM4</accession>
<feature type="region of interest" description="Disordered" evidence="1">
    <location>
        <begin position="89"/>
        <end position="145"/>
    </location>
</feature>
<proteinExistence type="predicted"/>
<reference evidence="2" key="2">
    <citation type="submission" date="2013-04" db="UniProtKB">
        <authorList>
            <consortium name="EnsemblPlants"/>
        </authorList>
    </citation>
    <scope>IDENTIFICATION</scope>
</reference>
<keyword evidence="3" id="KW-1185">Reference proteome</keyword>
<sequence length="145" mass="15682">MVSDHGPSVSRRTPPASPCSASMTYRFLCPDLPDRNTTHLPSGDGDGNALFSPPTVSFFIAMPPSSSPREIATTSTSVLSLAKSGPMLCISRLSSSSPTTSGRRCRRRSAGVRRSRRSSPRTSPAARRTRSSCRRARRRGTSRRS</sequence>
<dbReference type="HOGENOM" id="CLU_1789903_0_0_1"/>
<evidence type="ECO:0000256" key="1">
    <source>
        <dbReference type="SAM" id="MobiDB-lite"/>
    </source>
</evidence>
<dbReference type="Gramene" id="OB03G47500.1">
    <property type="protein sequence ID" value="OB03G47500.1"/>
    <property type="gene ID" value="OB03G47500"/>
</dbReference>
<name>J3LUM4_ORYBR</name>
<evidence type="ECO:0000313" key="2">
    <source>
        <dbReference type="EnsemblPlants" id="OB03G47500.1"/>
    </source>
</evidence>
<dbReference type="Proteomes" id="UP000006038">
    <property type="component" value="Chromosome 3"/>
</dbReference>
<organism evidence="2">
    <name type="scientific">Oryza brachyantha</name>
    <name type="common">malo sina</name>
    <dbReference type="NCBI Taxonomy" id="4533"/>
    <lineage>
        <taxon>Eukaryota</taxon>
        <taxon>Viridiplantae</taxon>
        <taxon>Streptophyta</taxon>
        <taxon>Embryophyta</taxon>
        <taxon>Tracheophyta</taxon>
        <taxon>Spermatophyta</taxon>
        <taxon>Magnoliopsida</taxon>
        <taxon>Liliopsida</taxon>
        <taxon>Poales</taxon>
        <taxon>Poaceae</taxon>
        <taxon>BOP clade</taxon>
        <taxon>Oryzoideae</taxon>
        <taxon>Oryzeae</taxon>
        <taxon>Oryzinae</taxon>
        <taxon>Oryza</taxon>
    </lineage>
</organism>